<keyword evidence="8" id="KW-0963">Cytoplasm</keyword>
<evidence type="ECO:0000256" key="4">
    <source>
        <dbReference type="ARBA" id="ARBA00022605"/>
    </source>
</evidence>
<dbReference type="GO" id="GO:0008837">
    <property type="term" value="F:diaminopimelate epimerase activity"/>
    <property type="evidence" value="ECO:0007669"/>
    <property type="project" value="UniProtKB-EC"/>
</dbReference>
<dbReference type="SUPFAM" id="SSF54506">
    <property type="entry name" value="Diaminopimelate epimerase-like"/>
    <property type="match status" value="1"/>
</dbReference>
<evidence type="ECO:0000256" key="6">
    <source>
        <dbReference type="ARBA" id="ARBA00023235"/>
    </source>
</evidence>
<comment type="subcellular location">
    <subcellularLocation>
        <location evidence="8">Cytoplasm</location>
    </subcellularLocation>
</comment>
<feature type="binding site" evidence="8">
    <location>
        <begin position="74"/>
        <end position="75"/>
    </location>
    <ligand>
        <name>substrate</name>
    </ligand>
</feature>
<sequence>MKFSKMHGLGNDFMVIDAINQRVEFTTAKVQRWADRNFGIGFDQLLVVESAQQAGVDFRYRIFNADGSEVQQCGNGARCFAKFVYDKGLTDKTEITVETASGIIVLYVQDNGWIKVNMGVPNFAPESLPFTVPKQQEKYTLEAAGQKVQVGAVSMGNPHAVMQVIDIAAAPVEKLGAALESHSQFPERVNVGFAQVIDNANVKLRVYERGAAETLACGTGACAAMVVLSRWGKVGNDVQISLPGGDLRVQWEGQLDSVVWMTGPAEMVFEGIIADD</sequence>
<organism evidence="10 11">
    <name type="scientific">Thiomicrorhabdus marina</name>
    <dbReference type="NCBI Taxonomy" id="2818442"/>
    <lineage>
        <taxon>Bacteria</taxon>
        <taxon>Pseudomonadati</taxon>
        <taxon>Pseudomonadota</taxon>
        <taxon>Gammaproteobacteria</taxon>
        <taxon>Thiotrichales</taxon>
        <taxon>Piscirickettsiaceae</taxon>
        <taxon>Thiomicrorhabdus</taxon>
    </lineage>
</organism>
<feature type="binding site" evidence="8">
    <location>
        <position position="190"/>
    </location>
    <ligand>
        <name>substrate</name>
    </ligand>
</feature>
<feature type="binding site" evidence="8">
    <location>
        <position position="11"/>
    </location>
    <ligand>
        <name>substrate</name>
    </ligand>
</feature>
<feature type="active site" description="Proton donor" evidence="8">
    <location>
        <position position="73"/>
    </location>
</feature>
<keyword evidence="5 8" id="KW-0457">Lysine biosynthesis</keyword>
<proteinExistence type="inferred from homology"/>
<dbReference type="NCBIfam" id="TIGR00652">
    <property type="entry name" value="DapF"/>
    <property type="match status" value="1"/>
</dbReference>
<feature type="binding site" evidence="8">
    <location>
        <position position="64"/>
    </location>
    <ligand>
        <name>substrate</name>
    </ligand>
</feature>
<dbReference type="EMBL" id="JAGETV010000023">
    <property type="protein sequence ID" value="MBO1928020.1"/>
    <property type="molecule type" value="Genomic_DNA"/>
</dbReference>
<feature type="site" description="Could be important to modulate the pK values of the two catalytic cysteine residues" evidence="8">
    <location>
        <position position="159"/>
    </location>
</feature>
<dbReference type="Proteomes" id="UP000664835">
    <property type="component" value="Unassembled WGS sequence"/>
</dbReference>
<dbReference type="PANTHER" id="PTHR31689">
    <property type="entry name" value="DIAMINOPIMELATE EPIMERASE, CHLOROPLASTIC"/>
    <property type="match status" value="1"/>
</dbReference>
<evidence type="ECO:0000256" key="8">
    <source>
        <dbReference type="HAMAP-Rule" id="MF_00197"/>
    </source>
</evidence>
<comment type="catalytic activity">
    <reaction evidence="7 8">
        <text>(2S,6S)-2,6-diaminopimelate = meso-2,6-diaminopimelate</text>
        <dbReference type="Rhea" id="RHEA:15393"/>
        <dbReference type="ChEBI" id="CHEBI:57609"/>
        <dbReference type="ChEBI" id="CHEBI:57791"/>
        <dbReference type="EC" id="5.1.1.7"/>
    </reaction>
</comment>
<gene>
    <name evidence="8 10" type="primary">dapF</name>
    <name evidence="10" type="ORF">J3998_10580</name>
</gene>
<keyword evidence="11" id="KW-1185">Reference proteome</keyword>
<feature type="active site" evidence="9">
    <location>
        <position position="73"/>
    </location>
</feature>
<comment type="similarity">
    <text evidence="2 8">Belongs to the diaminopimelate epimerase family.</text>
</comment>
<dbReference type="PROSITE" id="PS01326">
    <property type="entry name" value="DAP_EPIMERASE"/>
    <property type="match status" value="1"/>
</dbReference>
<dbReference type="Pfam" id="PF01678">
    <property type="entry name" value="DAP_epimerase"/>
    <property type="match status" value="2"/>
</dbReference>
<feature type="binding site" evidence="8">
    <location>
        <begin position="208"/>
        <end position="209"/>
    </location>
    <ligand>
        <name>substrate</name>
    </ligand>
</feature>
<protein>
    <recommendedName>
        <fullName evidence="3 8">Diaminopimelate epimerase</fullName>
        <shortName evidence="8">DAP epimerase</shortName>
        <ecNumber evidence="3 8">5.1.1.7</ecNumber>
    </recommendedName>
    <alternativeName>
        <fullName evidence="8">PLP-independent amino acid racemase</fullName>
    </alternativeName>
</protein>
<feature type="binding site" evidence="8">
    <location>
        <begin position="218"/>
        <end position="219"/>
    </location>
    <ligand>
        <name>substrate</name>
    </ligand>
</feature>
<dbReference type="Gene3D" id="3.10.310.10">
    <property type="entry name" value="Diaminopimelate Epimerase, Chain A, domain 1"/>
    <property type="match status" value="2"/>
</dbReference>
<dbReference type="PANTHER" id="PTHR31689:SF0">
    <property type="entry name" value="DIAMINOPIMELATE EPIMERASE"/>
    <property type="match status" value="1"/>
</dbReference>
<dbReference type="InterPro" id="IPR001653">
    <property type="entry name" value="DAP_epimerase_DapF"/>
</dbReference>
<evidence type="ECO:0000313" key="10">
    <source>
        <dbReference type="EMBL" id="MBO1928020.1"/>
    </source>
</evidence>
<feature type="site" description="Important for dimerization" evidence="8">
    <location>
        <position position="269"/>
    </location>
</feature>
<evidence type="ECO:0000313" key="11">
    <source>
        <dbReference type="Proteomes" id="UP000664835"/>
    </source>
</evidence>
<keyword evidence="4 8" id="KW-0028">Amino-acid biosynthesis</keyword>
<feature type="binding site" evidence="8">
    <location>
        <position position="157"/>
    </location>
    <ligand>
        <name>substrate</name>
    </ligand>
</feature>
<feature type="binding site" evidence="8">
    <location>
        <position position="44"/>
    </location>
    <ligand>
        <name>substrate</name>
    </ligand>
</feature>
<comment type="function">
    <text evidence="8">Catalyzes the stereoinversion of LL-2,6-diaminopimelate (L,L-DAP) to meso-diaminopimelate (meso-DAP), a precursor of L-lysine and an essential component of the bacterial peptidoglycan.</text>
</comment>
<feature type="active site" description="Proton acceptor" evidence="8">
    <location>
        <position position="217"/>
    </location>
</feature>
<feature type="site" description="Could be important to modulate the pK values of the two catalytic cysteine residues" evidence="8">
    <location>
        <position position="208"/>
    </location>
</feature>
<comment type="pathway">
    <text evidence="1 8">Amino-acid biosynthesis; L-lysine biosynthesis via DAP pathway; DL-2,6-diaminopimelate from LL-2,6-diaminopimelate: step 1/1.</text>
</comment>
<comment type="caution">
    <text evidence="10">The sequence shown here is derived from an EMBL/GenBank/DDBJ whole genome shotgun (WGS) entry which is preliminary data.</text>
</comment>
<keyword evidence="6 8" id="KW-0413">Isomerase</keyword>
<evidence type="ECO:0000256" key="3">
    <source>
        <dbReference type="ARBA" id="ARBA00013080"/>
    </source>
</evidence>
<evidence type="ECO:0000256" key="5">
    <source>
        <dbReference type="ARBA" id="ARBA00023154"/>
    </source>
</evidence>
<dbReference type="InterPro" id="IPR018510">
    <property type="entry name" value="DAP_epimerase_AS"/>
</dbReference>
<dbReference type="EC" id="5.1.1.7" evidence="3 8"/>
<accession>A0ABS3Q6Q6</accession>
<name>A0ABS3Q6Q6_9GAMM</name>
<evidence type="ECO:0000256" key="9">
    <source>
        <dbReference type="PROSITE-ProRule" id="PRU10125"/>
    </source>
</evidence>
<evidence type="ECO:0000256" key="1">
    <source>
        <dbReference type="ARBA" id="ARBA00005196"/>
    </source>
</evidence>
<evidence type="ECO:0000256" key="7">
    <source>
        <dbReference type="ARBA" id="ARBA00051712"/>
    </source>
</evidence>
<comment type="subunit">
    <text evidence="8">Homodimer.</text>
</comment>
<evidence type="ECO:0000256" key="2">
    <source>
        <dbReference type="ARBA" id="ARBA00010219"/>
    </source>
</evidence>
<reference evidence="10 11" key="1">
    <citation type="submission" date="2021-03" db="EMBL/GenBank/DDBJ databases">
        <title>Thiomicrorhabdus sp.nov.,novel sulfur-oxidizing bacteria isolated from coastal sediment.</title>
        <authorList>
            <person name="Liu X."/>
        </authorList>
    </citation>
    <scope>NUCLEOTIDE SEQUENCE [LARGE SCALE GENOMIC DNA]</scope>
    <source>
        <strain evidence="10 11">6S2-11</strain>
    </source>
</reference>
<dbReference type="HAMAP" id="MF_00197">
    <property type="entry name" value="DAP_epimerase"/>
    <property type="match status" value="1"/>
</dbReference>